<dbReference type="Proteomes" id="UP001601521">
    <property type="component" value="Unassembled WGS sequence"/>
</dbReference>
<evidence type="ECO:0000313" key="4">
    <source>
        <dbReference type="Proteomes" id="UP001601521"/>
    </source>
</evidence>
<dbReference type="EMBL" id="JBIALX010000002">
    <property type="protein sequence ID" value="MFF0452963.1"/>
    <property type="molecule type" value="Genomic_DNA"/>
</dbReference>
<dbReference type="Pfam" id="PF26527">
    <property type="entry name" value="DUF8176"/>
    <property type="match status" value="1"/>
</dbReference>
<dbReference type="InterPro" id="IPR058489">
    <property type="entry name" value="DUF8176"/>
</dbReference>
<comment type="caution">
    <text evidence="3">The sequence shown here is derived from an EMBL/GenBank/DDBJ whole genome shotgun (WGS) entry which is preliminary data.</text>
</comment>
<feature type="region of interest" description="Disordered" evidence="1">
    <location>
        <begin position="28"/>
        <end position="75"/>
    </location>
</feature>
<dbReference type="RefSeq" id="WP_387249723.1">
    <property type="nucleotide sequence ID" value="NZ_JBIALX010000002.1"/>
</dbReference>
<feature type="domain" description="DUF8176" evidence="2">
    <location>
        <begin position="53"/>
        <end position="180"/>
    </location>
</feature>
<protein>
    <recommendedName>
        <fullName evidence="2">DUF8176 domain-containing protein</fullName>
    </recommendedName>
</protein>
<organism evidence="3 4">
    <name type="scientific">Nocardia africana</name>
    <dbReference type="NCBI Taxonomy" id="134964"/>
    <lineage>
        <taxon>Bacteria</taxon>
        <taxon>Bacillati</taxon>
        <taxon>Actinomycetota</taxon>
        <taxon>Actinomycetes</taxon>
        <taxon>Mycobacteriales</taxon>
        <taxon>Nocardiaceae</taxon>
        <taxon>Nocardia</taxon>
    </lineage>
</organism>
<evidence type="ECO:0000256" key="1">
    <source>
        <dbReference type="SAM" id="MobiDB-lite"/>
    </source>
</evidence>
<gene>
    <name evidence="3" type="ORF">ACFYTH_06290</name>
</gene>
<reference evidence="3 4" key="1">
    <citation type="submission" date="2024-10" db="EMBL/GenBank/DDBJ databases">
        <title>The Natural Products Discovery Center: Release of the First 8490 Sequenced Strains for Exploring Actinobacteria Biosynthetic Diversity.</title>
        <authorList>
            <person name="Kalkreuter E."/>
            <person name="Kautsar S.A."/>
            <person name="Yang D."/>
            <person name="Bader C.D."/>
            <person name="Teijaro C.N."/>
            <person name="Fluegel L."/>
            <person name="Davis C.M."/>
            <person name="Simpson J.R."/>
            <person name="Lauterbach L."/>
            <person name="Steele A.D."/>
            <person name="Gui C."/>
            <person name="Meng S."/>
            <person name="Li G."/>
            <person name="Viehrig K."/>
            <person name="Ye F."/>
            <person name="Su P."/>
            <person name="Kiefer A.F."/>
            <person name="Nichols A."/>
            <person name="Cepeda A.J."/>
            <person name="Yan W."/>
            <person name="Fan B."/>
            <person name="Jiang Y."/>
            <person name="Adhikari A."/>
            <person name="Zheng C.-J."/>
            <person name="Schuster L."/>
            <person name="Cowan T.M."/>
            <person name="Smanski M.J."/>
            <person name="Chevrette M.G."/>
            <person name="De Carvalho L.P.S."/>
            <person name="Shen B."/>
        </authorList>
    </citation>
    <scope>NUCLEOTIDE SEQUENCE [LARGE SCALE GENOMIC DNA]</scope>
    <source>
        <strain evidence="3 4">NPDC004550</strain>
    </source>
</reference>
<evidence type="ECO:0000313" key="3">
    <source>
        <dbReference type="EMBL" id="MFF0452963.1"/>
    </source>
</evidence>
<keyword evidence="4" id="KW-1185">Reference proteome</keyword>
<accession>A0ABW6ND07</accession>
<name>A0ABW6ND07_9NOCA</name>
<evidence type="ECO:0000259" key="2">
    <source>
        <dbReference type="Pfam" id="PF26527"/>
    </source>
</evidence>
<proteinExistence type="predicted"/>
<sequence length="187" mass="19306">MAGLVAGSALVVVGVVVLVVVSAVHDGGDHHTRTPAPPATAPATPVVDPHPTDGCRQSGAGLAVSGTGPGDTHSGPGVILGFNHAYYAERSNAHALEFLAPGAEGVNTQRGERYPLTGEFIGSGISKVAANTRYCVRIEPDTVDRWQVEITEQVGSETTTVTKQLITTTTVDGRTLIATIVARNCEV</sequence>